<dbReference type="GO" id="GO:0015031">
    <property type="term" value="P:protein transport"/>
    <property type="evidence" value="ECO:0007669"/>
    <property type="project" value="UniProtKB-KW"/>
</dbReference>
<evidence type="ECO:0000256" key="4">
    <source>
        <dbReference type="ARBA" id="ARBA00016856"/>
    </source>
</evidence>
<protein>
    <recommendedName>
        <fullName evidence="4">Phosphorylated adapter RNA export protein</fullName>
    </recommendedName>
    <alternativeName>
        <fullName evidence="10">RNA U small nuclear RNA export adapter protein</fullName>
    </alternativeName>
</protein>
<keyword evidence="6" id="KW-0963">Cytoplasm</keyword>
<keyword evidence="8" id="KW-0653">Protein transport</keyword>
<evidence type="ECO:0000256" key="6">
    <source>
        <dbReference type="ARBA" id="ARBA00022490"/>
    </source>
</evidence>
<name>A0A7J6Q7X9_PEROL</name>
<dbReference type="GO" id="GO:0005634">
    <property type="term" value="C:nucleus"/>
    <property type="evidence" value="ECO:0007669"/>
    <property type="project" value="UniProtKB-SubCell"/>
</dbReference>
<dbReference type="GO" id="GO:0005737">
    <property type="term" value="C:cytoplasm"/>
    <property type="evidence" value="ECO:0007669"/>
    <property type="project" value="UniProtKB-SubCell"/>
</dbReference>
<feature type="domain" description="Phosphorylated adapter RNA export protein RNA-binding" evidence="11">
    <location>
        <begin position="270"/>
        <end position="298"/>
    </location>
</feature>
<evidence type="ECO:0000256" key="2">
    <source>
        <dbReference type="ARBA" id="ARBA00004496"/>
    </source>
</evidence>
<reference evidence="12 13" key="1">
    <citation type="submission" date="2020-04" db="EMBL/GenBank/DDBJ databases">
        <title>Perkinsus olseni comparative genomics.</title>
        <authorList>
            <person name="Bogema D.R."/>
        </authorList>
    </citation>
    <scope>NUCLEOTIDE SEQUENCE [LARGE SCALE GENOMIC DNA]</scope>
    <source>
        <strain evidence="12 13">ATCC PRA-207</strain>
    </source>
</reference>
<gene>
    <name evidence="12" type="ORF">FOZ63_004599</name>
</gene>
<evidence type="ECO:0000313" key="13">
    <source>
        <dbReference type="Proteomes" id="UP000553632"/>
    </source>
</evidence>
<comment type="caution">
    <text evidence="12">The sequence shown here is derived from an EMBL/GenBank/DDBJ whole genome shotgun (WGS) entry which is preliminary data.</text>
</comment>
<feature type="domain" description="Phosphorylated adapter RNA export protein RNA-binding" evidence="11">
    <location>
        <begin position="85"/>
        <end position="165"/>
    </location>
</feature>
<keyword evidence="13" id="KW-1185">Reference proteome</keyword>
<evidence type="ECO:0000256" key="5">
    <source>
        <dbReference type="ARBA" id="ARBA00022448"/>
    </source>
</evidence>
<proteinExistence type="inferred from homology"/>
<organism evidence="12 13">
    <name type="scientific">Perkinsus olseni</name>
    <name type="common">Perkinsus atlanticus</name>
    <dbReference type="NCBI Taxonomy" id="32597"/>
    <lineage>
        <taxon>Eukaryota</taxon>
        <taxon>Sar</taxon>
        <taxon>Alveolata</taxon>
        <taxon>Perkinsozoa</taxon>
        <taxon>Perkinsea</taxon>
        <taxon>Perkinsida</taxon>
        <taxon>Perkinsidae</taxon>
        <taxon>Perkinsus</taxon>
    </lineage>
</organism>
<keyword evidence="7" id="KW-0694">RNA-binding</keyword>
<dbReference type="InterPro" id="IPR038092">
    <property type="entry name" value="PHAX_RNA-binding_sf"/>
</dbReference>
<evidence type="ECO:0000256" key="1">
    <source>
        <dbReference type="ARBA" id="ARBA00004123"/>
    </source>
</evidence>
<feature type="non-terminal residue" evidence="12">
    <location>
        <position position="362"/>
    </location>
</feature>
<dbReference type="GO" id="GO:0003723">
    <property type="term" value="F:RNA binding"/>
    <property type="evidence" value="ECO:0007669"/>
    <property type="project" value="UniProtKB-KW"/>
</dbReference>
<dbReference type="EMBL" id="JABANO010034892">
    <property type="protein sequence ID" value="KAF4704367.1"/>
    <property type="molecule type" value="Genomic_DNA"/>
</dbReference>
<evidence type="ECO:0000256" key="8">
    <source>
        <dbReference type="ARBA" id="ARBA00022927"/>
    </source>
</evidence>
<dbReference type="InterPro" id="IPR019385">
    <property type="entry name" value="PHAX_RNA-binding_domain"/>
</dbReference>
<dbReference type="GO" id="GO:0006408">
    <property type="term" value="P:snRNA export from nucleus"/>
    <property type="evidence" value="ECO:0007669"/>
    <property type="project" value="InterPro"/>
</dbReference>
<dbReference type="PANTHER" id="PTHR13135">
    <property type="entry name" value="CYTOSOLIC RESINIFERATOXIN BINDING PROTEIN RBP-26"/>
    <property type="match status" value="1"/>
</dbReference>
<feature type="non-terminal residue" evidence="12">
    <location>
        <position position="1"/>
    </location>
</feature>
<dbReference type="InterPro" id="IPR039047">
    <property type="entry name" value="PHAX"/>
</dbReference>
<evidence type="ECO:0000256" key="9">
    <source>
        <dbReference type="ARBA" id="ARBA00023242"/>
    </source>
</evidence>
<dbReference type="Gene3D" id="1.10.10.1440">
    <property type="entry name" value="PHAX RNA-binding domain"/>
    <property type="match status" value="2"/>
</dbReference>
<comment type="similarity">
    <text evidence="3">Belongs to the PHAX family.</text>
</comment>
<dbReference type="PANTHER" id="PTHR13135:SF0">
    <property type="entry name" value="PHOSPHORYLATED ADAPTER RNA EXPORT PROTEIN"/>
    <property type="match status" value="1"/>
</dbReference>
<evidence type="ECO:0000313" key="12">
    <source>
        <dbReference type="EMBL" id="KAF4704367.1"/>
    </source>
</evidence>
<comment type="subcellular location">
    <subcellularLocation>
        <location evidence="2">Cytoplasm</location>
    </subcellularLocation>
    <subcellularLocation>
        <location evidence="1">Nucleus</location>
    </subcellularLocation>
</comment>
<keyword evidence="5" id="KW-0813">Transport</keyword>
<keyword evidence="9" id="KW-0539">Nucleus</keyword>
<dbReference type="AlphaFoldDB" id="A0A7J6Q7X9"/>
<sequence length="362" mass="39989">CTNLFMSTASPPTSTCCSTADARGSSPRLEPVVAPASHPEWGSNITTRWNEEGGMYWIEEEMKSKLSLVPLTDQDALDLIALLGRRLLEMDVHQLERAVHRLGKDTCKELLAVTERKIEENAPADALYLYTQDGSNRARTPGGVFWKIIKTSKDIKPEDKSFIFRGNTTRQNKIRRDKARIDLIFANLSCFAPSDPRVRAIRDIVGGLGMTETTIAERLIEKKGVDFARSILAQSLELCSDAPHERSAVASVILRKKTDAETLDGEEVQVKRTPGGVFAQLIKADESISAEDKKYIFALARGGKGAPPRRGKARGRPPMFTKQYQDASWRTCGGVGTPGRFVGDMDYQERGEDLPAAIPPPE</sequence>
<dbReference type="Proteomes" id="UP000553632">
    <property type="component" value="Unassembled WGS sequence"/>
</dbReference>
<evidence type="ECO:0000256" key="7">
    <source>
        <dbReference type="ARBA" id="ARBA00022884"/>
    </source>
</evidence>
<accession>A0A7J6Q7X9</accession>
<dbReference type="OMA" id="GGVFWKI"/>
<evidence type="ECO:0000259" key="11">
    <source>
        <dbReference type="Pfam" id="PF10258"/>
    </source>
</evidence>
<evidence type="ECO:0000256" key="10">
    <source>
        <dbReference type="ARBA" id="ARBA00030834"/>
    </source>
</evidence>
<dbReference type="Pfam" id="PF10258">
    <property type="entry name" value="PHAX_RNA-bd"/>
    <property type="match status" value="2"/>
</dbReference>
<evidence type="ECO:0000256" key="3">
    <source>
        <dbReference type="ARBA" id="ARBA00006094"/>
    </source>
</evidence>